<keyword evidence="7 11" id="KW-0648">Protein biosynthesis</keyword>
<evidence type="ECO:0000256" key="6">
    <source>
        <dbReference type="ARBA" id="ARBA00022840"/>
    </source>
</evidence>
<dbReference type="Gene3D" id="3.40.50.620">
    <property type="entry name" value="HUPs"/>
    <property type="match status" value="1"/>
</dbReference>
<name>A0A8H4LSD7_9HYPO</name>
<keyword evidence="6 11" id="KW-0067">ATP-binding</keyword>
<dbReference type="GO" id="GO:0070183">
    <property type="term" value="P:mitochondrial tryptophanyl-tRNA aminoacylation"/>
    <property type="evidence" value="ECO:0007669"/>
    <property type="project" value="TreeGrafter"/>
</dbReference>
<dbReference type="NCBIfam" id="TIGR00233">
    <property type="entry name" value="trpS"/>
    <property type="match status" value="1"/>
</dbReference>
<dbReference type="GO" id="GO:0005524">
    <property type="term" value="F:ATP binding"/>
    <property type="evidence" value="ECO:0007669"/>
    <property type="project" value="UniProtKB-KW"/>
</dbReference>
<dbReference type="Gene3D" id="1.10.240.10">
    <property type="entry name" value="Tyrosyl-Transfer RNA Synthetase"/>
    <property type="match status" value="1"/>
</dbReference>
<proteinExistence type="inferred from homology"/>
<dbReference type="Pfam" id="PF00579">
    <property type="entry name" value="tRNA-synt_1b"/>
    <property type="match status" value="1"/>
</dbReference>
<dbReference type="PRINTS" id="PR01039">
    <property type="entry name" value="TRNASYNTHTRP"/>
</dbReference>
<dbReference type="SUPFAM" id="SSF52374">
    <property type="entry name" value="Nucleotidylyl transferase"/>
    <property type="match status" value="1"/>
</dbReference>
<organism evidence="12 13">
    <name type="scientific">Ophiocordyceps sinensis</name>
    <dbReference type="NCBI Taxonomy" id="72228"/>
    <lineage>
        <taxon>Eukaryota</taxon>
        <taxon>Fungi</taxon>
        <taxon>Dikarya</taxon>
        <taxon>Ascomycota</taxon>
        <taxon>Pezizomycotina</taxon>
        <taxon>Sordariomycetes</taxon>
        <taxon>Hypocreomycetidae</taxon>
        <taxon>Hypocreales</taxon>
        <taxon>Ophiocordycipitaceae</taxon>
        <taxon>Ophiocordyceps</taxon>
    </lineage>
</organism>
<dbReference type="InterPro" id="IPR050203">
    <property type="entry name" value="Trp-tRNA_synthetase"/>
</dbReference>
<dbReference type="PANTHER" id="PTHR43766">
    <property type="entry name" value="TRYPTOPHAN--TRNA LIGASE, MITOCHONDRIAL"/>
    <property type="match status" value="1"/>
</dbReference>
<evidence type="ECO:0000256" key="2">
    <source>
        <dbReference type="ARBA" id="ARBA00005594"/>
    </source>
</evidence>
<dbReference type="FunFam" id="1.10.240.10:FF:000002">
    <property type="entry name" value="Tryptophan--tRNA ligase"/>
    <property type="match status" value="1"/>
</dbReference>
<evidence type="ECO:0000313" key="13">
    <source>
        <dbReference type="Proteomes" id="UP000557566"/>
    </source>
</evidence>
<evidence type="ECO:0000256" key="9">
    <source>
        <dbReference type="ARBA" id="ARBA00030268"/>
    </source>
</evidence>
<protein>
    <recommendedName>
        <fullName evidence="10">Tryptophan--tRNA ligase, mitochondrial</fullName>
        <ecNumber evidence="3">6.1.1.2</ecNumber>
    </recommendedName>
    <alternativeName>
        <fullName evidence="9">Tryptophanyl-tRNA synthetase</fullName>
    </alternativeName>
</protein>
<evidence type="ECO:0000256" key="7">
    <source>
        <dbReference type="ARBA" id="ARBA00022917"/>
    </source>
</evidence>
<dbReference type="EC" id="6.1.1.2" evidence="3"/>
<dbReference type="InterPro" id="IPR014729">
    <property type="entry name" value="Rossmann-like_a/b/a_fold"/>
</dbReference>
<keyword evidence="13" id="KW-1185">Reference proteome</keyword>
<dbReference type="OrthoDB" id="15808at2759"/>
<dbReference type="PANTHER" id="PTHR43766:SF1">
    <property type="entry name" value="TRYPTOPHAN--TRNA LIGASE, MITOCHONDRIAL"/>
    <property type="match status" value="1"/>
</dbReference>
<accession>A0A8H4LSD7</accession>
<dbReference type="InterPro" id="IPR002305">
    <property type="entry name" value="aa-tRNA-synth_Ic"/>
</dbReference>
<comment type="subcellular location">
    <subcellularLocation>
        <location evidence="1">Mitochondrion matrix</location>
    </subcellularLocation>
</comment>
<evidence type="ECO:0000256" key="4">
    <source>
        <dbReference type="ARBA" id="ARBA00022598"/>
    </source>
</evidence>
<dbReference type="FunFam" id="3.40.50.620:FF:000082">
    <property type="entry name" value="MSW1p Mitochondrial tryptophanyl-tRNA synthetase"/>
    <property type="match status" value="1"/>
</dbReference>
<dbReference type="InterPro" id="IPR001412">
    <property type="entry name" value="aa-tRNA-synth_I_CS"/>
</dbReference>
<evidence type="ECO:0000256" key="3">
    <source>
        <dbReference type="ARBA" id="ARBA00013161"/>
    </source>
</evidence>
<evidence type="ECO:0000313" key="12">
    <source>
        <dbReference type="EMBL" id="KAF4504395.1"/>
    </source>
</evidence>
<evidence type="ECO:0000256" key="10">
    <source>
        <dbReference type="ARBA" id="ARBA00069760"/>
    </source>
</evidence>
<evidence type="ECO:0000256" key="5">
    <source>
        <dbReference type="ARBA" id="ARBA00022741"/>
    </source>
</evidence>
<evidence type="ECO:0000256" key="8">
    <source>
        <dbReference type="ARBA" id="ARBA00023146"/>
    </source>
</evidence>
<gene>
    <name evidence="12" type="ORF">G6O67_008334</name>
</gene>
<keyword evidence="8 11" id="KW-0030">Aminoacyl-tRNA synthetase</keyword>
<reference evidence="12 13" key="1">
    <citation type="journal article" date="2020" name="Genome Biol. Evol.">
        <title>A new high-quality draft genome assembly of the Chinese cordyceps Ophiocordyceps sinensis.</title>
        <authorList>
            <person name="Shu R."/>
            <person name="Zhang J."/>
            <person name="Meng Q."/>
            <person name="Zhang H."/>
            <person name="Zhou G."/>
            <person name="Li M."/>
            <person name="Wu P."/>
            <person name="Zhao Y."/>
            <person name="Chen C."/>
            <person name="Qin Q."/>
        </authorList>
    </citation>
    <scope>NUCLEOTIDE SEQUENCE [LARGE SCALE GENOMIC DNA]</scope>
    <source>
        <strain evidence="12 13">IOZ07</strain>
    </source>
</reference>
<keyword evidence="5 11" id="KW-0547">Nucleotide-binding</keyword>
<dbReference type="Proteomes" id="UP000557566">
    <property type="component" value="Unassembled WGS sequence"/>
</dbReference>
<dbReference type="CDD" id="cd00806">
    <property type="entry name" value="TrpRS_core"/>
    <property type="match status" value="1"/>
</dbReference>
<keyword evidence="4 11" id="KW-0436">Ligase</keyword>
<sequence length="353" mass="39281">MHLAAKKITRPRVVFSGIQPTGVPHLGNYIGALRQWVQLQHQRGPETRLVFSIVDLHAITTPQPPGKLRRHRRESLAALLAIGLDPDRCTVFYQSSVPAHSELMWILSCTASVGYLSRMTQWKQKLNLPPASQLAERPVGSRLKLGLFSYPVLQAADILVHRATHVPVGHDQQQHLEFARECVINFNHSYGPHLVRPETITPTVRRIMSLTDPTSKMSKSDKSERSRILITDTPEEIQAKVASALTDSLPGISYDAAARPGISNLLDMLSIFDAQQRSPVQLAEEHSDAQPRQFKALVSDAVCQGLHGIRSRYLELLSLDKGAYLDHVEAEGTRKARQSAEETMHIVRSAVGF</sequence>
<evidence type="ECO:0000256" key="11">
    <source>
        <dbReference type="RuleBase" id="RU363036"/>
    </source>
</evidence>
<dbReference type="AlphaFoldDB" id="A0A8H4LSD7"/>
<comment type="similarity">
    <text evidence="2 11">Belongs to the class-I aminoacyl-tRNA synthetase family.</text>
</comment>
<dbReference type="InterPro" id="IPR002306">
    <property type="entry name" value="Trp-tRNA-ligase"/>
</dbReference>
<dbReference type="GO" id="GO:0004830">
    <property type="term" value="F:tryptophan-tRNA ligase activity"/>
    <property type="evidence" value="ECO:0007669"/>
    <property type="project" value="UniProtKB-EC"/>
</dbReference>
<dbReference type="PROSITE" id="PS00178">
    <property type="entry name" value="AA_TRNA_LIGASE_I"/>
    <property type="match status" value="1"/>
</dbReference>
<comment type="caution">
    <text evidence="12">The sequence shown here is derived from an EMBL/GenBank/DDBJ whole genome shotgun (WGS) entry which is preliminary data.</text>
</comment>
<dbReference type="EMBL" id="JAAVMX010000010">
    <property type="protein sequence ID" value="KAF4504395.1"/>
    <property type="molecule type" value="Genomic_DNA"/>
</dbReference>
<dbReference type="GO" id="GO:0005759">
    <property type="term" value="C:mitochondrial matrix"/>
    <property type="evidence" value="ECO:0007669"/>
    <property type="project" value="UniProtKB-SubCell"/>
</dbReference>
<evidence type="ECO:0000256" key="1">
    <source>
        <dbReference type="ARBA" id="ARBA00004305"/>
    </source>
</evidence>